<evidence type="ECO:0000313" key="9">
    <source>
        <dbReference type="EMBL" id="KAK6116875.1"/>
    </source>
</evidence>
<evidence type="ECO:0000313" key="10">
    <source>
        <dbReference type="Proteomes" id="UP001318860"/>
    </source>
</evidence>
<dbReference type="InterPro" id="IPR015712">
    <property type="entry name" value="DNA-dir_RNA_pol_su2"/>
</dbReference>
<dbReference type="SUPFAM" id="SSF64484">
    <property type="entry name" value="beta and beta-prime subunits of DNA dependent RNA-polymerase"/>
    <property type="match status" value="1"/>
</dbReference>
<comment type="caution">
    <text evidence="9">The sequence shown here is derived from an EMBL/GenBank/DDBJ whole genome shotgun (WGS) entry which is preliminary data.</text>
</comment>
<comment type="similarity">
    <text evidence="1">Belongs to the RNA polymerase beta chain family.</text>
</comment>
<keyword evidence="10" id="KW-1185">Reference proteome</keyword>
<dbReference type="Gene3D" id="3.90.1100.10">
    <property type="match status" value="1"/>
</dbReference>
<keyword evidence="3" id="KW-0240">DNA-directed RNA polymerase</keyword>
<evidence type="ECO:0000256" key="5">
    <source>
        <dbReference type="ARBA" id="ARBA00022695"/>
    </source>
</evidence>
<feature type="domain" description="RNA polymerase Rpb2" evidence="8">
    <location>
        <begin position="217"/>
        <end position="265"/>
    </location>
</feature>
<evidence type="ECO:0000256" key="7">
    <source>
        <dbReference type="ARBA" id="ARBA00048552"/>
    </source>
</evidence>
<sequence length="274" mass="31245">MGAWDFLEEAGPSSKEKFANGSTQMEIDDDLDLDYSDSDDELGSAMQGLDEVFDSVGEITVEPSFDPSKKGDGDWRYASLKFGKVTLEHPTFFAGEKFSSVDGFQEHLKLSPRYARLQNMTYSSRIKVETHLQNVCDDHVLKDYRFTTKGLSRSDKFKTGVENFVDKTVLNDYHSDVIFGRLPVMYEGFRKEGNAVKHIEDLMKSVKSPPKESVEECIKNYLFPNLSSPRQKACLLAYMVKCLLEAYRGRRKVDNRDDLRNKRLELACELLGVN</sequence>
<name>A0ABR0U438_REHGL</name>
<evidence type="ECO:0000256" key="4">
    <source>
        <dbReference type="ARBA" id="ARBA00022679"/>
    </source>
</evidence>
<proteinExistence type="inferred from homology"/>
<dbReference type="InterPro" id="IPR007642">
    <property type="entry name" value="RNA_pol_Rpb2_2"/>
</dbReference>
<organism evidence="9 10">
    <name type="scientific">Rehmannia glutinosa</name>
    <name type="common">Chinese foxglove</name>
    <dbReference type="NCBI Taxonomy" id="99300"/>
    <lineage>
        <taxon>Eukaryota</taxon>
        <taxon>Viridiplantae</taxon>
        <taxon>Streptophyta</taxon>
        <taxon>Embryophyta</taxon>
        <taxon>Tracheophyta</taxon>
        <taxon>Spermatophyta</taxon>
        <taxon>Magnoliopsida</taxon>
        <taxon>eudicotyledons</taxon>
        <taxon>Gunneridae</taxon>
        <taxon>Pentapetalae</taxon>
        <taxon>asterids</taxon>
        <taxon>lamiids</taxon>
        <taxon>Lamiales</taxon>
        <taxon>Orobanchaceae</taxon>
        <taxon>Rehmannieae</taxon>
        <taxon>Rehmannia</taxon>
    </lineage>
</organism>
<keyword evidence="5" id="KW-0548">Nucleotidyltransferase</keyword>
<protein>
    <recommendedName>
        <fullName evidence="2">DNA-directed RNA polymerase</fullName>
        <ecNumber evidence="2">2.7.7.6</ecNumber>
    </recommendedName>
</protein>
<evidence type="ECO:0000256" key="2">
    <source>
        <dbReference type="ARBA" id="ARBA00012418"/>
    </source>
</evidence>
<dbReference type="Pfam" id="PF04561">
    <property type="entry name" value="RNA_pol_Rpb2_2"/>
    <property type="match status" value="1"/>
</dbReference>
<comment type="catalytic activity">
    <reaction evidence="7">
        <text>RNA(n) + a ribonucleoside 5'-triphosphate = RNA(n+1) + diphosphate</text>
        <dbReference type="Rhea" id="RHEA:21248"/>
        <dbReference type="Rhea" id="RHEA-COMP:14527"/>
        <dbReference type="Rhea" id="RHEA-COMP:17342"/>
        <dbReference type="ChEBI" id="CHEBI:33019"/>
        <dbReference type="ChEBI" id="CHEBI:61557"/>
        <dbReference type="ChEBI" id="CHEBI:140395"/>
        <dbReference type="EC" id="2.7.7.6"/>
    </reaction>
</comment>
<evidence type="ECO:0000256" key="1">
    <source>
        <dbReference type="ARBA" id="ARBA00006835"/>
    </source>
</evidence>
<keyword evidence="4" id="KW-0808">Transferase</keyword>
<reference evidence="9 10" key="1">
    <citation type="journal article" date="2021" name="Comput. Struct. Biotechnol. J.">
        <title>De novo genome assembly of the potent medicinal plant Rehmannia glutinosa using nanopore technology.</title>
        <authorList>
            <person name="Ma L."/>
            <person name="Dong C."/>
            <person name="Song C."/>
            <person name="Wang X."/>
            <person name="Zheng X."/>
            <person name="Niu Y."/>
            <person name="Chen S."/>
            <person name="Feng W."/>
        </authorList>
    </citation>
    <scope>NUCLEOTIDE SEQUENCE [LARGE SCALE GENOMIC DNA]</scope>
    <source>
        <strain evidence="9">DH-2019</strain>
    </source>
</reference>
<keyword evidence="6" id="KW-0804">Transcription</keyword>
<accession>A0ABR0U438</accession>
<evidence type="ECO:0000259" key="8">
    <source>
        <dbReference type="Pfam" id="PF04561"/>
    </source>
</evidence>
<evidence type="ECO:0000256" key="6">
    <source>
        <dbReference type="ARBA" id="ARBA00023163"/>
    </source>
</evidence>
<dbReference type="EMBL" id="JABTTQ020003479">
    <property type="protein sequence ID" value="KAK6116875.1"/>
    <property type="molecule type" value="Genomic_DNA"/>
</dbReference>
<dbReference type="EC" id="2.7.7.6" evidence="2"/>
<dbReference type="Proteomes" id="UP001318860">
    <property type="component" value="Unassembled WGS sequence"/>
</dbReference>
<dbReference type="PANTHER" id="PTHR20856">
    <property type="entry name" value="DNA-DIRECTED RNA POLYMERASE I SUBUNIT 2"/>
    <property type="match status" value="1"/>
</dbReference>
<evidence type="ECO:0000256" key="3">
    <source>
        <dbReference type="ARBA" id="ARBA00022478"/>
    </source>
</evidence>
<gene>
    <name evidence="9" type="ORF">DH2020_049366</name>
</gene>